<dbReference type="Proteomes" id="UP001152795">
    <property type="component" value="Unassembled WGS sequence"/>
</dbReference>
<feature type="region of interest" description="Disordered" evidence="1">
    <location>
        <begin position="275"/>
        <end position="321"/>
    </location>
</feature>
<feature type="region of interest" description="Disordered" evidence="1">
    <location>
        <begin position="116"/>
        <end position="154"/>
    </location>
</feature>
<dbReference type="InterPro" id="IPR021109">
    <property type="entry name" value="Peptidase_aspartic_dom_sf"/>
</dbReference>
<dbReference type="PANTHER" id="PTHR37984:SF11">
    <property type="entry name" value="INTEGRASE CATALYTIC DOMAIN-CONTAINING PROTEIN"/>
    <property type="match status" value="1"/>
</dbReference>
<feature type="compositionally biased region" description="Basic and acidic residues" evidence="1">
    <location>
        <begin position="52"/>
        <end position="63"/>
    </location>
</feature>
<dbReference type="CDD" id="cd00303">
    <property type="entry name" value="retropepsin_like"/>
    <property type="match status" value="1"/>
</dbReference>
<dbReference type="Gene3D" id="2.40.70.10">
    <property type="entry name" value="Acid Proteases"/>
    <property type="match status" value="1"/>
</dbReference>
<feature type="region of interest" description="Disordered" evidence="1">
    <location>
        <begin position="35"/>
        <end position="79"/>
    </location>
</feature>
<dbReference type="Gene3D" id="3.10.10.10">
    <property type="entry name" value="HIV Type 1 Reverse Transcriptase, subunit A, domain 1"/>
    <property type="match status" value="1"/>
</dbReference>
<dbReference type="PANTHER" id="PTHR37984">
    <property type="entry name" value="PROTEIN CBG26694"/>
    <property type="match status" value="1"/>
</dbReference>
<feature type="compositionally biased region" description="Polar residues" evidence="1">
    <location>
        <begin position="135"/>
        <end position="148"/>
    </location>
</feature>
<gene>
    <name evidence="2" type="ORF">PACLA_8A033858</name>
</gene>
<dbReference type="InterPro" id="IPR000477">
    <property type="entry name" value="RT_dom"/>
</dbReference>
<feature type="compositionally biased region" description="Basic residues" evidence="1">
    <location>
        <begin position="64"/>
        <end position="78"/>
    </location>
</feature>
<keyword evidence="3" id="KW-1185">Reference proteome</keyword>
<dbReference type="AlphaFoldDB" id="A0A6S7G3Y4"/>
<reference evidence="2" key="1">
    <citation type="submission" date="2020-04" db="EMBL/GenBank/DDBJ databases">
        <authorList>
            <person name="Alioto T."/>
            <person name="Alioto T."/>
            <person name="Gomez Garrido J."/>
        </authorList>
    </citation>
    <scope>NUCLEOTIDE SEQUENCE</scope>
    <source>
        <strain evidence="2">A484AB</strain>
    </source>
</reference>
<dbReference type="InterPro" id="IPR050951">
    <property type="entry name" value="Retrovirus_Pol_polyprotein"/>
</dbReference>
<dbReference type="PROSITE" id="PS50878">
    <property type="entry name" value="RT_POL"/>
    <property type="match status" value="1"/>
</dbReference>
<organism evidence="2 3">
    <name type="scientific">Paramuricea clavata</name>
    <name type="common">Red gorgonian</name>
    <name type="synonym">Violescent sea-whip</name>
    <dbReference type="NCBI Taxonomy" id="317549"/>
    <lineage>
        <taxon>Eukaryota</taxon>
        <taxon>Metazoa</taxon>
        <taxon>Cnidaria</taxon>
        <taxon>Anthozoa</taxon>
        <taxon>Octocorallia</taxon>
        <taxon>Malacalcyonacea</taxon>
        <taxon>Plexauridae</taxon>
        <taxon>Paramuricea</taxon>
    </lineage>
</organism>
<evidence type="ECO:0000313" key="2">
    <source>
        <dbReference type="EMBL" id="CAB3983492.1"/>
    </source>
</evidence>
<accession>A0A6S7G3Y4</accession>
<dbReference type="Gene3D" id="3.30.70.270">
    <property type="match status" value="1"/>
</dbReference>
<evidence type="ECO:0000313" key="3">
    <source>
        <dbReference type="Proteomes" id="UP001152795"/>
    </source>
</evidence>
<feature type="compositionally biased region" description="Polar residues" evidence="1">
    <location>
        <begin position="276"/>
        <end position="304"/>
    </location>
</feature>
<feature type="compositionally biased region" description="Polar residues" evidence="1">
    <location>
        <begin position="36"/>
        <end position="51"/>
    </location>
</feature>
<dbReference type="OrthoDB" id="5989588at2759"/>
<comment type="caution">
    <text evidence="2">The sequence shown here is derived from an EMBL/GenBank/DDBJ whole genome shotgun (WGS) entry which is preliminary data.</text>
</comment>
<sequence length="537" mass="60040">MTCSSHGFRTKLLRETDLTFAKLITMARAKELAEKQASNISGHNNSRNNVNRVKDEGNDEAKDKVRHAKYVPKPHKQNQCRNCGNEFKQGHKDVCPAKGKTCRACGKLNHFARVCRSRKNPPKDSKKDSRESVRVAQQQTQKQSPPNSSDDEYTFDVSSSKITNIQIQINGTHIAVTIDSGATTNILDSEAFACIRKRNKHVQLEPTQTNIYAYNAVQPLPLLGKCRLAVESNGKLTISTFYVVNGKAGSLLGSETAAELGILKIKVTEVSKFHSMKTTGSRGRNEINTGSHSNGSDANSQSDSGNREIRDRNSMKNIDINTQKIQVSDKLEELQSLDIIEPAEGPTSWVSPIVAAPKPHNSDEIRLCGDYRRPNQALLRERHPIPTVDELMEEMSGAVVFSKLDLKAGYHQIVLEENSRNITTFCTHKGLFRYKRLPFGLSCASEVFQNAIQQALHGLHGVRNIADDIIVWGKTQTQHDKNLEALLQRLVVKKLTLNLEKCKFNQPSLWFYGYILSKDGRLHSVKGRSRSKESRGN</sequence>
<dbReference type="PROSITE" id="PS00141">
    <property type="entry name" value="ASP_PROTEASE"/>
    <property type="match status" value="1"/>
</dbReference>
<proteinExistence type="predicted"/>
<dbReference type="SUPFAM" id="SSF56672">
    <property type="entry name" value="DNA/RNA polymerases"/>
    <property type="match status" value="1"/>
</dbReference>
<dbReference type="InterPro" id="IPR043128">
    <property type="entry name" value="Rev_trsase/Diguanyl_cyclase"/>
</dbReference>
<evidence type="ECO:0000256" key="1">
    <source>
        <dbReference type="SAM" id="MobiDB-lite"/>
    </source>
</evidence>
<dbReference type="InterPro" id="IPR001969">
    <property type="entry name" value="Aspartic_peptidase_AS"/>
</dbReference>
<dbReference type="CDD" id="cd01647">
    <property type="entry name" value="RT_LTR"/>
    <property type="match status" value="1"/>
</dbReference>
<protein>
    <submittedName>
        <fullName evidence="2">Transposon Tf2-6 poly</fullName>
    </submittedName>
</protein>
<dbReference type="EMBL" id="CACRXK020000620">
    <property type="protein sequence ID" value="CAB3983492.1"/>
    <property type="molecule type" value="Genomic_DNA"/>
</dbReference>
<feature type="compositionally biased region" description="Basic and acidic residues" evidence="1">
    <location>
        <begin position="305"/>
        <end position="314"/>
    </location>
</feature>
<name>A0A6S7G3Y4_PARCT</name>
<dbReference type="GO" id="GO:0004190">
    <property type="term" value="F:aspartic-type endopeptidase activity"/>
    <property type="evidence" value="ECO:0007669"/>
    <property type="project" value="InterPro"/>
</dbReference>
<dbReference type="GO" id="GO:0006508">
    <property type="term" value="P:proteolysis"/>
    <property type="evidence" value="ECO:0007669"/>
    <property type="project" value="InterPro"/>
</dbReference>
<dbReference type="Pfam" id="PF00078">
    <property type="entry name" value="RVT_1"/>
    <property type="match status" value="1"/>
</dbReference>
<dbReference type="InterPro" id="IPR043502">
    <property type="entry name" value="DNA/RNA_pol_sf"/>
</dbReference>
<feature type="compositionally biased region" description="Basic and acidic residues" evidence="1">
    <location>
        <begin position="121"/>
        <end position="133"/>
    </location>
</feature>